<evidence type="ECO:0000313" key="2">
    <source>
        <dbReference type="EMBL" id="KEQ63298.1"/>
    </source>
</evidence>
<keyword evidence="3" id="KW-1185">Reference proteome</keyword>
<reference evidence="2 3" key="1">
    <citation type="journal article" date="2014" name="BMC Genomics">
        <title>Genome sequencing of four Aureobasidium pullulans varieties: biotechnological potential, stress tolerance, and description of new species.</title>
        <authorList>
            <person name="Gostin Ar C."/>
            <person name="Ohm R.A."/>
            <person name="Kogej T."/>
            <person name="Sonjak S."/>
            <person name="Turk M."/>
            <person name="Zajc J."/>
            <person name="Zalar P."/>
            <person name="Grube M."/>
            <person name="Sun H."/>
            <person name="Han J."/>
            <person name="Sharma A."/>
            <person name="Chiniquy J."/>
            <person name="Ngan C.Y."/>
            <person name="Lipzen A."/>
            <person name="Barry K."/>
            <person name="Grigoriev I.V."/>
            <person name="Gunde-Cimerman N."/>
        </authorList>
    </citation>
    <scope>NUCLEOTIDE SEQUENCE [LARGE SCALE GENOMIC DNA]</scope>
    <source>
        <strain evidence="2 3">CBS 110374</strain>
    </source>
</reference>
<evidence type="ECO:0000313" key="3">
    <source>
        <dbReference type="Proteomes" id="UP000030672"/>
    </source>
</evidence>
<dbReference type="EMBL" id="KL584832">
    <property type="protein sequence ID" value="KEQ63298.1"/>
    <property type="molecule type" value="Genomic_DNA"/>
</dbReference>
<dbReference type="STRING" id="1043003.A0A074VS75"/>
<feature type="compositionally biased region" description="Acidic residues" evidence="1">
    <location>
        <begin position="82"/>
        <end position="100"/>
    </location>
</feature>
<feature type="compositionally biased region" description="Pro residues" evidence="1">
    <location>
        <begin position="175"/>
        <end position="190"/>
    </location>
</feature>
<feature type="region of interest" description="Disordered" evidence="1">
    <location>
        <begin position="425"/>
        <end position="515"/>
    </location>
</feature>
<evidence type="ECO:0000256" key="1">
    <source>
        <dbReference type="SAM" id="MobiDB-lite"/>
    </source>
</evidence>
<dbReference type="RefSeq" id="XP_040880321.1">
    <property type="nucleotide sequence ID" value="XM_041028083.1"/>
</dbReference>
<dbReference type="Proteomes" id="UP000030672">
    <property type="component" value="Unassembled WGS sequence"/>
</dbReference>
<organism evidence="2 3">
    <name type="scientific">Aureobasidium melanogenum (strain CBS 110374)</name>
    <name type="common">Aureobasidium pullulans var. melanogenum</name>
    <dbReference type="NCBI Taxonomy" id="1043003"/>
    <lineage>
        <taxon>Eukaryota</taxon>
        <taxon>Fungi</taxon>
        <taxon>Dikarya</taxon>
        <taxon>Ascomycota</taxon>
        <taxon>Pezizomycotina</taxon>
        <taxon>Dothideomycetes</taxon>
        <taxon>Dothideomycetidae</taxon>
        <taxon>Dothideales</taxon>
        <taxon>Saccotheciaceae</taxon>
        <taxon>Aureobasidium</taxon>
    </lineage>
</organism>
<proteinExistence type="predicted"/>
<accession>A0A074VS75</accession>
<protein>
    <submittedName>
        <fullName evidence="2">Uncharacterized protein</fullName>
    </submittedName>
</protein>
<dbReference type="GeneID" id="63921456"/>
<feature type="region of interest" description="Disordered" evidence="1">
    <location>
        <begin position="60"/>
        <end position="204"/>
    </location>
</feature>
<sequence>MPCRDETHEHEWPTEGTLHICRCEIFCGYCDGEDAKVLYNYPWHLRDHIRKVHARAQGLSITVSPQPPKVHTSIKRKHAEMENSDTEENEDEDGDEESEQNESSGSEYQEAQNKKGKSKAKIGSLARAPSDPFVANDTEGASSKTAPLRLRAKAAGKPKKSSLEGHAASYKPVGPSSPKPQPTVMGPPPTVLMNNSTGPSLGPSLMPPQQQLYLQRMQNLARASSAHLNTNGSGLTSHPQHLQQVTNNGQPTVGNARFPTPSIGPFNGTLGPSPMPCHPPMPGQTYGRVNPATSQPMMLNHLPGQVPQSQSVIRDFYTSHPHLIAPATGPPNHQRLRGLTTHMLTHANMTEQSVINHYQQEIEYIRSLQTTRLMTTIQEQMYGAIGQQMRQQLMQPPLELEGFFFRVVEHTLMRYGLIPAPSLPQENRMNGGAQFGQQQGVQARDLRHGQQQLGQQMGGQNNGQQPQRVVSGSQQSASQPPMAQQVDSREPTQENQTAVPGQQQQPSKVEGPAQP</sequence>
<feature type="compositionally biased region" description="Basic residues" evidence="1">
    <location>
        <begin position="150"/>
        <end position="160"/>
    </location>
</feature>
<name>A0A074VS75_AURM1</name>
<dbReference type="AlphaFoldDB" id="A0A074VS75"/>
<feature type="compositionally biased region" description="Polar residues" evidence="1">
    <location>
        <begin position="493"/>
        <end position="507"/>
    </location>
</feature>
<feature type="compositionally biased region" description="Low complexity" evidence="1">
    <location>
        <begin position="101"/>
        <end position="110"/>
    </location>
</feature>
<feature type="compositionally biased region" description="Low complexity" evidence="1">
    <location>
        <begin position="462"/>
        <end position="486"/>
    </location>
</feature>
<dbReference type="HOGENOM" id="CLU_528887_0_0_1"/>
<feature type="compositionally biased region" description="Low complexity" evidence="1">
    <location>
        <begin position="431"/>
        <end position="455"/>
    </location>
</feature>
<gene>
    <name evidence="2" type="ORF">M437DRAFT_84322</name>
</gene>
<feature type="region of interest" description="Disordered" evidence="1">
    <location>
        <begin position="227"/>
        <end position="250"/>
    </location>
</feature>